<accession>A0A1G9RU88</accession>
<feature type="compositionally biased region" description="Basic and acidic residues" evidence="1">
    <location>
        <begin position="71"/>
        <end position="84"/>
    </location>
</feature>
<gene>
    <name evidence="2" type="ORF">SAMN04488074_11920</name>
</gene>
<protein>
    <submittedName>
        <fullName evidence="2">Uncharacterized protein</fullName>
    </submittedName>
</protein>
<evidence type="ECO:0000256" key="1">
    <source>
        <dbReference type="SAM" id="MobiDB-lite"/>
    </source>
</evidence>
<feature type="region of interest" description="Disordered" evidence="1">
    <location>
        <begin position="61"/>
        <end position="84"/>
    </location>
</feature>
<reference evidence="3" key="1">
    <citation type="submission" date="2016-10" db="EMBL/GenBank/DDBJ databases">
        <authorList>
            <person name="Varghese N."/>
            <person name="Submissions S."/>
        </authorList>
    </citation>
    <scope>NUCLEOTIDE SEQUENCE [LARGE SCALE GENOMIC DNA]</scope>
    <source>
        <strain evidence="3">DSM 44796</strain>
    </source>
</reference>
<proteinExistence type="predicted"/>
<dbReference type="EMBL" id="FNET01000019">
    <property type="protein sequence ID" value="SDM26829.1"/>
    <property type="molecule type" value="Genomic_DNA"/>
</dbReference>
<name>A0A1G9RU88_9PSEU</name>
<evidence type="ECO:0000313" key="2">
    <source>
        <dbReference type="EMBL" id="SDM26829.1"/>
    </source>
</evidence>
<organism evidence="2 3">
    <name type="scientific">Lentzea albidocapillata subsp. violacea</name>
    <dbReference type="NCBI Taxonomy" id="128104"/>
    <lineage>
        <taxon>Bacteria</taxon>
        <taxon>Bacillati</taxon>
        <taxon>Actinomycetota</taxon>
        <taxon>Actinomycetes</taxon>
        <taxon>Pseudonocardiales</taxon>
        <taxon>Pseudonocardiaceae</taxon>
        <taxon>Lentzea</taxon>
    </lineage>
</organism>
<dbReference type="Proteomes" id="UP000199682">
    <property type="component" value="Unassembled WGS sequence"/>
</dbReference>
<evidence type="ECO:0000313" key="3">
    <source>
        <dbReference type="Proteomes" id="UP000199682"/>
    </source>
</evidence>
<dbReference type="AlphaFoldDB" id="A0A1G9RU88"/>
<sequence>MILGGPLATLRRVIALFALIVLDALADDLRPDTGFTPGAPVEVDPIPPSGSTSAPLFTFPVGGRGEPYEDAPGRSRHGDHAQCM</sequence>